<accession>A0ABN6KM23</accession>
<name>A0ABN6KM23_9LEPT</name>
<dbReference type="SUPFAM" id="SSF56672">
    <property type="entry name" value="DNA/RNA polymerases"/>
    <property type="match status" value="1"/>
</dbReference>
<dbReference type="Pfam" id="PF00078">
    <property type="entry name" value="RVT_1"/>
    <property type="match status" value="1"/>
</dbReference>
<dbReference type="InterPro" id="IPR000477">
    <property type="entry name" value="RT_dom"/>
</dbReference>
<dbReference type="PROSITE" id="PS50878">
    <property type="entry name" value="RT_POL"/>
    <property type="match status" value="1"/>
</dbReference>
<evidence type="ECO:0000313" key="3">
    <source>
        <dbReference type="Proteomes" id="UP000245263"/>
    </source>
</evidence>
<sequence length="627" mass="73943">MNKKRLNSGIKERCLLTEVSPFETPILFSNWGSFNYLYNLKSNNPNAFVREVFSNNYSGIPYKFRIKKDKENYRVLYLIHPKLSEKITNLYKKFEIQIIKSCLKSKFSIRHPVKIGKMFADISTADMKKSSVEQFDENTAFSSSYFVYKDYSHLYKFFSSDYFTKLEKDYRQMATIDISKFFPTIYSHSISWAIRGKLESKDVAFSNGRDISLGGYFDNLIQESNYKETNGIIVGPEMSRIFAEIILQEIDLLTEKQLKVDGFLFGEHYTCARYIDDYFIFSNSKTIIDKFIAIIKEELEKYKLYLNETKTAYLNRPFISTISKKKIELKSFISQLKTEVLDSTLNKKLNSERELNKFRSIIGEIENNTHALSNYFFGLIQRNIKSLFEIDEEICLKAIIVFLDLTFYQLRTDTRVNNIIKVTNIIYMTLDITKKFKPYNRKRLNDKISSEIIECLKSSIESDCVIEALNLLIIHSELGINYTLDVFLLETIIEKSKKTIFEDRNPKERLTYFEIITILYYIKNKPLYSKIKEQILDEACNILTENFLINYSESCHLFFDLLSAPFLDVEEKIKICKAGVHFKKPVPSNKDQSEIIQYIEKHSWYFHWNNNNILRELLKKKKLQLSY</sequence>
<dbReference type="EMBL" id="AP025028">
    <property type="protein sequence ID" value="BDA80196.1"/>
    <property type="molecule type" value="Genomic_DNA"/>
</dbReference>
<dbReference type="RefSeq" id="WP_109020902.1">
    <property type="nucleotide sequence ID" value="NZ_AP025028.1"/>
</dbReference>
<evidence type="ECO:0000259" key="1">
    <source>
        <dbReference type="PROSITE" id="PS50878"/>
    </source>
</evidence>
<keyword evidence="2" id="KW-0238">DNA-binding</keyword>
<keyword evidence="3" id="KW-1185">Reference proteome</keyword>
<dbReference type="Proteomes" id="UP000245263">
    <property type="component" value="Chromosome 1"/>
</dbReference>
<organism evidence="2 3">
    <name type="scientific">Leptospira kobayashii</name>
    <dbReference type="NCBI Taxonomy" id="1917830"/>
    <lineage>
        <taxon>Bacteria</taxon>
        <taxon>Pseudomonadati</taxon>
        <taxon>Spirochaetota</taxon>
        <taxon>Spirochaetia</taxon>
        <taxon>Leptospirales</taxon>
        <taxon>Leptospiraceae</taxon>
        <taxon>Leptospira</taxon>
    </lineage>
</organism>
<dbReference type="InterPro" id="IPR043502">
    <property type="entry name" value="DNA/RNA_pol_sf"/>
</dbReference>
<evidence type="ECO:0000313" key="2">
    <source>
        <dbReference type="EMBL" id="BDA80196.1"/>
    </source>
</evidence>
<protein>
    <submittedName>
        <fullName evidence="2">DNA-binding protein</fullName>
    </submittedName>
</protein>
<dbReference type="NCBIfam" id="NF041748">
    <property type="entry name" value="Drt3b"/>
    <property type="match status" value="1"/>
</dbReference>
<gene>
    <name evidence="2" type="ORF">LPTSP3_g31260</name>
</gene>
<dbReference type="CDD" id="cd01646">
    <property type="entry name" value="RT_Bac_retron_I"/>
    <property type="match status" value="1"/>
</dbReference>
<dbReference type="GO" id="GO:0003677">
    <property type="term" value="F:DNA binding"/>
    <property type="evidence" value="ECO:0007669"/>
    <property type="project" value="UniProtKB-KW"/>
</dbReference>
<feature type="domain" description="Reverse transcriptase" evidence="1">
    <location>
        <begin position="46"/>
        <end position="334"/>
    </location>
</feature>
<reference evidence="2 3" key="1">
    <citation type="submission" date="2021-08" db="EMBL/GenBank/DDBJ databases">
        <title>Complete genome sequence of Leptospira kobayashii strain E30.</title>
        <authorList>
            <person name="Nakao R."/>
            <person name="Nakamura S."/>
            <person name="Masuzawa T."/>
            <person name="Koizumi N."/>
        </authorList>
    </citation>
    <scope>NUCLEOTIDE SEQUENCE [LARGE SCALE GENOMIC DNA]</scope>
    <source>
        <strain evidence="2 3">E30</strain>
    </source>
</reference>
<proteinExistence type="predicted"/>